<evidence type="ECO:0000256" key="3">
    <source>
        <dbReference type="ARBA" id="ARBA00022840"/>
    </source>
</evidence>
<dbReference type="InterPro" id="IPR050773">
    <property type="entry name" value="CbxX/CfxQ_RuBisCO_ESX"/>
</dbReference>
<evidence type="ECO:0000313" key="6">
    <source>
        <dbReference type="EMBL" id="KAK4205525.1"/>
    </source>
</evidence>
<dbReference type="GO" id="GO:0016887">
    <property type="term" value="F:ATP hydrolysis activity"/>
    <property type="evidence" value="ECO:0007669"/>
    <property type="project" value="InterPro"/>
</dbReference>
<dbReference type="GO" id="GO:0005524">
    <property type="term" value="F:ATP binding"/>
    <property type="evidence" value="ECO:0007669"/>
    <property type="project" value="UniProtKB-KW"/>
</dbReference>
<evidence type="ECO:0000259" key="5">
    <source>
        <dbReference type="SMART" id="SM00382"/>
    </source>
</evidence>
<dbReference type="SMART" id="SM00382">
    <property type="entry name" value="AAA"/>
    <property type="match status" value="3"/>
</dbReference>
<dbReference type="SUPFAM" id="SSF52540">
    <property type="entry name" value="P-loop containing nucleoside triphosphate hydrolases"/>
    <property type="match status" value="3"/>
</dbReference>
<feature type="domain" description="AAA+ ATPase" evidence="5">
    <location>
        <begin position="711"/>
        <end position="841"/>
    </location>
</feature>
<keyword evidence="6" id="KW-0378">Hydrolase</keyword>
<evidence type="ECO:0000313" key="7">
    <source>
        <dbReference type="Proteomes" id="UP001303160"/>
    </source>
</evidence>
<dbReference type="InterPro" id="IPR003593">
    <property type="entry name" value="AAA+_ATPase"/>
</dbReference>
<dbReference type="CDD" id="cd00009">
    <property type="entry name" value="AAA"/>
    <property type="match status" value="1"/>
</dbReference>
<evidence type="ECO:0000256" key="2">
    <source>
        <dbReference type="ARBA" id="ARBA00022741"/>
    </source>
</evidence>
<dbReference type="Pfam" id="PF00004">
    <property type="entry name" value="AAA"/>
    <property type="match status" value="1"/>
</dbReference>
<protein>
    <submittedName>
        <fullName evidence="6">P-loop containing nucleoside triphosphate hydrolase protein</fullName>
    </submittedName>
</protein>
<feature type="region of interest" description="Disordered" evidence="4">
    <location>
        <begin position="1"/>
        <end position="39"/>
    </location>
</feature>
<dbReference type="InterPro" id="IPR003959">
    <property type="entry name" value="ATPase_AAA_core"/>
</dbReference>
<organism evidence="6 7">
    <name type="scientific">Triangularia verruculosa</name>
    <dbReference type="NCBI Taxonomy" id="2587418"/>
    <lineage>
        <taxon>Eukaryota</taxon>
        <taxon>Fungi</taxon>
        <taxon>Dikarya</taxon>
        <taxon>Ascomycota</taxon>
        <taxon>Pezizomycotina</taxon>
        <taxon>Sordariomycetes</taxon>
        <taxon>Sordariomycetidae</taxon>
        <taxon>Sordariales</taxon>
        <taxon>Podosporaceae</taxon>
        <taxon>Triangularia</taxon>
    </lineage>
</organism>
<dbReference type="PRINTS" id="PR00819">
    <property type="entry name" value="CBXCFQXSUPER"/>
</dbReference>
<dbReference type="InterPro" id="IPR000641">
    <property type="entry name" value="CbxX/CfxQ"/>
</dbReference>
<sequence length="1034" mass="115613">MSGSLRSASEVSVLADDYIDPVNNFRSPDNANGVQDSLSSRHLRQLAPLDDISVDFTPGIARRPTLPVLSQVPTPQGSDDEDDKIRIRRTRSQSSEPTESSLSSHSSESEDKTFSDSALQVMAELDTLVGLDDVKSHFQELSLYIHNSQILNIKSGDERYHALFQGNPGTGKTTVAKLYARFLESMGVLESNYVVNTSGATLVSNGPGAIMNILERGDGGVLFVDEAYQLVAPPSSLAGKQVLDAILDEMDSHSSRWVVIFAGYKEGFDLFFAQNDALSSRIPYIFTLQDFSDAQIRSLLLNMFQERFTRHSYTIEGGPNGPFVDSVVRRISQGRARRGSGNWRTVQNHFQRICQRQVRRLISQFDKPKIADRLNFTKEDLLGPAQLDQMAATKIWTEINQLVGLREVKKSISVMFEMVLTNYQRELEGKRPHNYPLNRIFVGKPGTGKTMVAKLYGKILAELGFLSKGDVIFRTSADFIGETISSSKSNTRRILAATLGKVLVIHEAYMLDPGGIAAARDLCKVAVLDSIFAEVQASSFDTDRCILLLGYEDRMQSLFQNGNPGLSSYFLSDMPFRFADYSTEELGQILELNLRASHIDYEPDAVNSAADLLSRYKYNWNFSNARDVKPLISQAVLRNLERHITHQTDDGDFETRLEPQDFDPWLRPQTVSTSNVINYKADLTNQVSDSVIAQLNRYFPASPNRNLNQDMPQTFVLKGPPGTGKKTLATYMGKLFCAVGLLPSNQAVLCSAADFIGNDEEHTATKTRLELEKGFGKLLIVHDIHLLARTRYSSEALDELTSFIGLHSRRMAIVITGLSEPVEELLAQRYALGIMFPDRITFQDLSPQDCLNLLDRLIHDLESEAKTPFFTSQAATERFQKAISIITMLEGPKNAPLIMMIRNRMIQKGTDFNLARTQDPGEERGWKLTEDIAMSCLKTLFYEIFSTCAPMKRNASVNKTETYSNQKDPETVGKVKGILRRTGQCEQGYDWEKVDGGYRCQGGSHFMSDAAVADVLLDADLDALESNYNIWRRP</sequence>
<dbReference type="AlphaFoldDB" id="A0AAN7B239"/>
<feature type="compositionally biased region" description="Low complexity" evidence="4">
    <location>
        <begin position="92"/>
        <end position="106"/>
    </location>
</feature>
<dbReference type="Gene3D" id="3.40.50.300">
    <property type="entry name" value="P-loop containing nucleotide triphosphate hydrolases"/>
    <property type="match status" value="3"/>
</dbReference>
<feature type="domain" description="AAA+ ATPase" evidence="5">
    <location>
        <begin position="435"/>
        <end position="590"/>
    </location>
</feature>
<reference evidence="6" key="1">
    <citation type="journal article" date="2023" name="Mol. Phylogenet. Evol.">
        <title>Genome-scale phylogeny and comparative genomics of the fungal order Sordariales.</title>
        <authorList>
            <person name="Hensen N."/>
            <person name="Bonometti L."/>
            <person name="Westerberg I."/>
            <person name="Brannstrom I.O."/>
            <person name="Guillou S."/>
            <person name="Cros-Aarteil S."/>
            <person name="Calhoun S."/>
            <person name="Haridas S."/>
            <person name="Kuo A."/>
            <person name="Mondo S."/>
            <person name="Pangilinan J."/>
            <person name="Riley R."/>
            <person name="LaButti K."/>
            <person name="Andreopoulos B."/>
            <person name="Lipzen A."/>
            <person name="Chen C."/>
            <person name="Yan M."/>
            <person name="Daum C."/>
            <person name="Ng V."/>
            <person name="Clum A."/>
            <person name="Steindorff A."/>
            <person name="Ohm R.A."/>
            <person name="Martin F."/>
            <person name="Silar P."/>
            <person name="Natvig D.O."/>
            <person name="Lalanne C."/>
            <person name="Gautier V."/>
            <person name="Ament-Velasquez S.L."/>
            <person name="Kruys A."/>
            <person name="Hutchinson M.I."/>
            <person name="Powell A.J."/>
            <person name="Barry K."/>
            <person name="Miller A.N."/>
            <person name="Grigoriev I.V."/>
            <person name="Debuchy R."/>
            <person name="Gladieux P."/>
            <person name="Hiltunen Thoren M."/>
            <person name="Johannesson H."/>
        </authorList>
    </citation>
    <scope>NUCLEOTIDE SEQUENCE</scope>
    <source>
        <strain evidence="6">CBS 315.58</strain>
    </source>
</reference>
<dbReference type="PANTHER" id="PTHR43392">
    <property type="entry name" value="AAA-TYPE ATPASE FAMILY PROTEIN / ANKYRIN REPEAT FAMILY PROTEIN"/>
    <property type="match status" value="1"/>
</dbReference>
<dbReference type="FunFam" id="3.40.50.300:FF:000216">
    <property type="entry name" value="Type VII secretion ATPase EccA"/>
    <property type="match status" value="1"/>
</dbReference>
<accession>A0AAN7B239</accession>
<feature type="compositionally biased region" description="Polar residues" evidence="4">
    <location>
        <begin position="24"/>
        <end position="39"/>
    </location>
</feature>
<comment type="similarity">
    <text evidence="1">Belongs to the CbxX/CfxQ family.</text>
</comment>
<keyword evidence="2" id="KW-0547">Nucleotide-binding</keyword>
<dbReference type="Proteomes" id="UP001303160">
    <property type="component" value="Unassembled WGS sequence"/>
</dbReference>
<dbReference type="Gene3D" id="1.10.8.60">
    <property type="match status" value="2"/>
</dbReference>
<dbReference type="EMBL" id="MU863876">
    <property type="protein sequence ID" value="KAK4205525.1"/>
    <property type="molecule type" value="Genomic_DNA"/>
</dbReference>
<dbReference type="InterPro" id="IPR041627">
    <property type="entry name" value="AAA_lid_6"/>
</dbReference>
<comment type="caution">
    <text evidence="6">The sequence shown here is derived from an EMBL/GenBank/DDBJ whole genome shotgun (WGS) entry which is preliminary data.</text>
</comment>
<keyword evidence="3" id="KW-0067">ATP-binding</keyword>
<dbReference type="Pfam" id="PF17866">
    <property type="entry name" value="AAA_lid_6"/>
    <property type="match status" value="1"/>
</dbReference>
<feature type="domain" description="AAA+ ATPase" evidence="5">
    <location>
        <begin position="158"/>
        <end position="292"/>
    </location>
</feature>
<evidence type="ECO:0000256" key="1">
    <source>
        <dbReference type="ARBA" id="ARBA00010378"/>
    </source>
</evidence>
<feature type="region of interest" description="Disordered" evidence="4">
    <location>
        <begin position="63"/>
        <end position="115"/>
    </location>
</feature>
<dbReference type="PANTHER" id="PTHR43392:SF2">
    <property type="entry name" value="AAA-TYPE ATPASE FAMILY PROTEIN _ ANKYRIN REPEAT FAMILY PROTEIN"/>
    <property type="match status" value="1"/>
</dbReference>
<dbReference type="InterPro" id="IPR027417">
    <property type="entry name" value="P-loop_NTPase"/>
</dbReference>
<keyword evidence="7" id="KW-1185">Reference proteome</keyword>
<gene>
    <name evidence="6" type="ORF">QBC40DRAFT_320436</name>
</gene>
<proteinExistence type="inferred from homology"/>
<feature type="compositionally biased region" description="Polar residues" evidence="4">
    <location>
        <begin position="1"/>
        <end position="10"/>
    </location>
</feature>
<evidence type="ECO:0000256" key="4">
    <source>
        <dbReference type="SAM" id="MobiDB-lite"/>
    </source>
</evidence>
<reference evidence="6" key="2">
    <citation type="submission" date="2023-05" db="EMBL/GenBank/DDBJ databases">
        <authorList>
            <consortium name="Lawrence Berkeley National Laboratory"/>
            <person name="Steindorff A."/>
            <person name="Hensen N."/>
            <person name="Bonometti L."/>
            <person name="Westerberg I."/>
            <person name="Brannstrom I.O."/>
            <person name="Guillou S."/>
            <person name="Cros-Aarteil S."/>
            <person name="Calhoun S."/>
            <person name="Haridas S."/>
            <person name="Kuo A."/>
            <person name="Mondo S."/>
            <person name="Pangilinan J."/>
            <person name="Riley R."/>
            <person name="Labutti K."/>
            <person name="Andreopoulos B."/>
            <person name="Lipzen A."/>
            <person name="Chen C."/>
            <person name="Yanf M."/>
            <person name="Daum C."/>
            <person name="Ng V."/>
            <person name="Clum A."/>
            <person name="Ohm R."/>
            <person name="Martin F."/>
            <person name="Silar P."/>
            <person name="Natvig D."/>
            <person name="Lalanne C."/>
            <person name="Gautier V."/>
            <person name="Ament-Velasquez S.L."/>
            <person name="Kruys A."/>
            <person name="Hutchinson M.I."/>
            <person name="Powell A.J."/>
            <person name="Barry K."/>
            <person name="Miller A.N."/>
            <person name="Grigoriev I.V."/>
            <person name="Debuchy R."/>
            <person name="Gladieux P."/>
            <person name="Thoren M.H."/>
            <person name="Johannesson H."/>
        </authorList>
    </citation>
    <scope>NUCLEOTIDE SEQUENCE</scope>
    <source>
        <strain evidence="6">CBS 315.58</strain>
    </source>
</reference>
<name>A0AAN7B239_9PEZI</name>